<proteinExistence type="predicted"/>
<dbReference type="EMBL" id="PQXJ01000013">
    <property type="protein sequence ID" value="TGO69231.1"/>
    <property type="molecule type" value="Genomic_DNA"/>
</dbReference>
<sequence length="100" mass="11104">MESAENSDPVNDSEQILKSTRFTDIQTLGIQTIVERQHGVSNSDYCADDTIEIKTRQVTINDLSHDILMNIFDELNSCMVGLLVAASMLLARFITRSPSA</sequence>
<gene>
    <name evidence="1" type="ORF">BOTNAR_0013g00030</name>
</gene>
<dbReference type="Proteomes" id="UP000297452">
    <property type="component" value="Unassembled WGS sequence"/>
</dbReference>
<protein>
    <submittedName>
        <fullName evidence="1">Uncharacterized protein</fullName>
    </submittedName>
</protein>
<name>A0A4Z1J6L0_9HELO</name>
<evidence type="ECO:0000313" key="1">
    <source>
        <dbReference type="EMBL" id="TGO69231.1"/>
    </source>
</evidence>
<dbReference type="OrthoDB" id="3524107at2759"/>
<keyword evidence="2" id="KW-1185">Reference proteome</keyword>
<organism evidence="1 2">
    <name type="scientific">Botryotinia narcissicola</name>
    <dbReference type="NCBI Taxonomy" id="278944"/>
    <lineage>
        <taxon>Eukaryota</taxon>
        <taxon>Fungi</taxon>
        <taxon>Dikarya</taxon>
        <taxon>Ascomycota</taxon>
        <taxon>Pezizomycotina</taxon>
        <taxon>Leotiomycetes</taxon>
        <taxon>Helotiales</taxon>
        <taxon>Sclerotiniaceae</taxon>
        <taxon>Botryotinia</taxon>
    </lineage>
</organism>
<accession>A0A4Z1J6L0</accession>
<dbReference type="AlphaFoldDB" id="A0A4Z1J6L0"/>
<reference evidence="1 2" key="1">
    <citation type="submission" date="2017-12" db="EMBL/GenBank/DDBJ databases">
        <title>Comparative genomics of Botrytis spp.</title>
        <authorList>
            <person name="Valero-Jimenez C.A."/>
            <person name="Tapia P."/>
            <person name="Veloso J."/>
            <person name="Silva-Moreno E."/>
            <person name="Staats M."/>
            <person name="Valdes J.H."/>
            <person name="Van Kan J.A.L."/>
        </authorList>
    </citation>
    <scope>NUCLEOTIDE SEQUENCE [LARGE SCALE GENOMIC DNA]</scope>
    <source>
        <strain evidence="1 2">MUCL2120</strain>
    </source>
</reference>
<evidence type="ECO:0000313" key="2">
    <source>
        <dbReference type="Proteomes" id="UP000297452"/>
    </source>
</evidence>
<comment type="caution">
    <text evidence="1">The sequence shown here is derived from an EMBL/GenBank/DDBJ whole genome shotgun (WGS) entry which is preliminary data.</text>
</comment>